<dbReference type="SMART" id="SM00184">
    <property type="entry name" value="RING"/>
    <property type="match status" value="1"/>
</dbReference>
<organism evidence="8 9">
    <name type="scientific">Callorhinchus milii</name>
    <name type="common">Ghost shark</name>
    <dbReference type="NCBI Taxonomy" id="7868"/>
    <lineage>
        <taxon>Eukaryota</taxon>
        <taxon>Metazoa</taxon>
        <taxon>Chordata</taxon>
        <taxon>Craniata</taxon>
        <taxon>Vertebrata</taxon>
        <taxon>Chondrichthyes</taxon>
        <taxon>Holocephali</taxon>
        <taxon>Chimaeriformes</taxon>
        <taxon>Callorhinchidae</taxon>
        <taxon>Callorhinchus</taxon>
    </lineage>
</organism>
<evidence type="ECO:0000256" key="5">
    <source>
        <dbReference type="SAM" id="MobiDB-lite"/>
    </source>
</evidence>
<dbReference type="InterPro" id="IPR001478">
    <property type="entry name" value="PDZ"/>
</dbReference>
<dbReference type="FunFam" id="3.30.40.10:FF:000120">
    <property type="entry name" value="ligand of Numb protein X 2"/>
    <property type="match status" value="1"/>
</dbReference>
<keyword evidence="2 4" id="KW-0863">Zinc-finger</keyword>
<dbReference type="InterPro" id="IPR001841">
    <property type="entry name" value="Znf_RING"/>
</dbReference>
<name>A0A4W3IIM0_CALMI</name>
<dbReference type="GeneID" id="103178162"/>
<feature type="domain" description="PDZ" evidence="7">
    <location>
        <begin position="389"/>
        <end position="471"/>
    </location>
</feature>
<dbReference type="OrthoDB" id="438726at2759"/>
<dbReference type="AlphaFoldDB" id="A0A4W3IIM0"/>
<dbReference type="FunCoup" id="A0A4W3IIM0">
    <property type="interactions" value="4"/>
</dbReference>
<evidence type="ECO:0000313" key="8">
    <source>
        <dbReference type="Ensembl" id="ENSCMIP00000028822.1"/>
    </source>
</evidence>
<feature type="compositionally biased region" description="Low complexity" evidence="5">
    <location>
        <begin position="482"/>
        <end position="496"/>
    </location>
</feature>
<sequence>MSQSDPAEEMPSMVQPLCITCGQIHSPEENHAYNFQDEIDDDLICHICLQPLVQPLDTPCGHTYCTVCLTNFLQGKDFCPMDRKPLCLKVCKKSSILVHKLLDKVLVICPFKEDCSDVLQRCDLEIHLHRRCKGAANYGLLGERKKQCQEGCSVGDGDSVPRIPADDSDVTMSVLSSQLSASAAVAFMTDDAGLVNPAFDAEDNRSESSSSAHSKSSNKIYRHSEHKPMRSRSFKKLNRAFSYLRRTSSGNLVGSNSGEIVQTDTPPEEACPRLHHLIPDGEVTTIKINRSDAQECLGISIVGGCETSVENIVIQDIYRDGAISKDGRLLPGDMILEVNGTDIKNVPHNYALAVLRQPCENLLLTVLREQRYKCRSSSEANCARDDSFHITLYKSSHEHLGIKLVRKADESGVFIFNLLQGGLAAQDGQLQLNDRVLAINGHDLRHGSPETAAQIIQASEDRVHFIVSRKTREQSPDILQETNWSSSSNSSSSPTSPDERNKHNKNFHHAFTCHEKIVSVSKEPQESLGMTVSGGLSSKSWDLPIYVTNVHPEGCLGKDGRIKNGDILLNINGIELTGLSQIEAVSMIKHSATSSPVILKALELRVADKENVGTQMPLDANQNNMPDDDWSPAWTMWLGLPRYLYWCKDIVLRRNTSGSLGFSIVGGYEENHGNQPFFIKSIVDGTPAYNDGRLRCGDMILAVNRRNTSGISHPCLVKMLKEVRGKVILTVVSWPGSRL</sequence>
<evidence type="ECO:0000256" key="1">
    <source>
        <dbReference type="ARBA" id="ARBA00022723"/>
    </source>
</evidence>
<dbReference type="InterPro" id="IPR017907">
    <property type="entry name" value="Znf_RING_CS"/>
</dbReference>
<dbReference type="CDD" id="cd06680">
    <property type="entry name" value="PDZ4_LNX1_2-like"/>
    <property type="match status" value="1"/>
</dbReference>
<dbReference type="PROSITE" id="PS00518">
    <property type="entry name" value="ZF_RING_1"/>
    <property type="match status" value="1"/>
</dbReference>
<feature type="compositionally biased region" description="Low complexity" evidence="5">
    <location>
        <begin position="207"/>
        <end position="217"/>
    </location>
</feature>
<dbReference type="CDD" id="cd06677">
    <property type="entry name" value="PDZ1_LNX1_2-like"/>
    <property type="match status" value="1"/>
</dbReference>
<dbReference type="GO" id="GO:0006511">
    <property type="term" value="P:ubiquitin-dependent protein catabolic process"/>
    <property type="evidence" value="ECO:0007669"/>
    <property type="project" value="TreeGrafter"/>
</dbReference>
<dbReference type="PANTHER" id="PTHR19964:SF14">
    <property type="entry name" value="E3 UBIQUITIN-PROTEIN LIGASE LNX"/>
    <property type="match status" value="1"/>
</dbReference>
<dbReference type="PANTHER" id="PTHR19964">
    <property type="entry name" value="MULTIPLE PDZ DOMAIN PROTEIN"/>
    <property type="match status" value="1"/>
</dbReference>
<dbReference type="InterPro" id="IPR051342">
    <property type="entry name" value="PDZ_scaffold"/>
</dbReference>
<feature type="region of interest" description="Disordered" evidence="5">
    <location>
        <begin position="198"/>
        <end position="230"/>
    </location>
</feature>
<evidence type="ECO:0000313" key="9">
    <source>
        <dbReference type="Proteomes" id="UP000314986"/>
    </source>
</evidence>
<reference evidence="9" key="2">
    <citation type="journal article" date="2007" name="PLoS Biol.">
        <title>Survey sequencing and comparative analysis of the elephant shark (Callorhinchus milii) genome.</title>
        <authorList>
            <person name="Venkatesh B."/>
            <person name="Kirkness E.F."/>
            <person name="Loh Y.H."/>
            <person name="Halpern A.L."/>
            <person name="Lee A.P."/>
            <person name="Johnson J."/>
            <person name="Dandona N."/>
            <person name="Viswanathan L.D."/>
            <person name="Tay A."/>
            <person name="Venter J.C."/>
            <person name="Strausberg R.L."/>
            <person name="Brenner S."/>
        </authorList>
    </citation>
    <scope>NUCLEOTIDE SEQUENCE [LARGE SCALE GENOMIC DNA]</scope>
</reference>
<dbReference type="Gene3D" id="2.30.42.10">
    <property type="match status" value="4"/>
</dbReference>
<feature type="domain" description="RING-type" evidence="6">
    <location>
        <begin position="45"/>
        <end position="83"/>
    </location>
</feature>
<dbReference type="CDD" id="cd16780">
    <property type="entry name" value="mRING-HC-C3HC3D_LNX2"/>
    <property type="match status" value="1"/>
</dbReference>
<dbReference type="InterPro" id="IPR013083">
    <property type="entry name" value="Znf_RING/FYVE/PHD"/>
</dbReference>
<dbReference type="FunFam" id="2.30.42.10:FF:000081">
    <property type="entry name" value="Ligand of Numb protein X 2"/>
    <property type="match status" value="1"/>
</dbReference>
<dbReference type="SMART" id="SM00228">
    <property type="entry name" value="PDZ"/>
    <property type="match status" value="4"/>
</dbReference>
<feature type="domain" description="PDZ" evidence="7">
    <location>
        <begin position="649"/>
        <end position="735"/>
    </location>
</feature>
<dbReference type="Ensembl" id="ENSCMIT00000029283.1">
    <property type="protein sequence ID" value="ENSCMIP00000028822.1"/>
    <property type="gene ID" value="ENSCMIG00000012496.1"/>
</dbReference>
<dbReference type="InParanoid" id="A0A4W3IIM0"/>
<keyword evidence="3" id="KW-0862">Zinc</keyword>
<dbReference type="CDD" id="cd06679">
    <property type="entry name" value="PDZ3_LNX1_2-like"/>
    <property type="match status" value="1"/>
</dbReference>
<dbReference type="SUPFAM" id="SSF50156">
    <property type="entry name" value="PDZ domain-like"/>
    <property type="match status" value="4"/>
</dbReference>
<evidence type="ECO:0000259" key="7">
    <source>
        <dbReference type="PROSITE" id="PS50106"/>
    </source>
</evidence>
<dbReference type="GeneTree" id="ENSGT00940000158757"/>
<dbReference type="STRING" id="7868.ENSCMIP00000028822"/>
<proteinExistence type="predicted"/>
<dbReference type="Pfam" id="PF00595">
    <property type="entry name" value="PDZ"/>
    <property type="match status" value="4"/>
</dbReference>
<keyword evidence="9" id="KW-1185">Reference proteome</keyword>
<dbReference type="Pfam" id="PF00097">
    <property type="entry name" value="zf-C3HC4"/>
    <property type="match status" value="1"/>
</dbReference>
<evidence type="ECO:0000256" key="4">
    <source>
        <dbReference type="PROSITE-ProRule" id="PRU00175"/>
    </source>
</evidence>
<keyword evidence="1" id="KW-0479">Metal-binding</keyword>
<dbReference type="Proteomes" id="UP000314986">
    <property type="component" value="Unassembled WGS sequence"/>
</dbReference>
<feature type="domain" description="PDZ" evidence="7">
    <location>
        <begin position="517"/>
        <end position="603"/>
    </location>
</feature>
<reference evidence="9" key="1">
    <citation type="journal article" date="2006" name="Science">
        <title>Ancient noncoding elements conserved in the human genome.</title>
        <authorList>
            <person name="Venkatesh B."/>
            <person name="Kirkness E.F."/>
            <person name="Loh Y.H."/>
            <person name="Halpern A.L."/>
            <person name="Lee A.P."/>
            <person name="Johnson J."/>
            <person name="Dandona N."/>
            <person name="Viswanathan L.D."/>
            <person name="Tay A."/>
            <person name="Venter J.C."/>
            <person name="Strausberg R.L."/>
            <person name="Brenner S."/>
        </authorList>
    </citation>
    <scope>NUCLEOTIDE SEQUENCE [LARGE SCALE GENOMIC DNA]</scope>
</reference>
<accession>A0A4W3IIM0</accession>
<dbReference type="FunFam" id="2.30.42.10:FF:000164">
    <property type="entry name" value="Ligand of numb-protein X 2"/>
    <property type="match status" value="1"/>
</dbReference>
<protein>
    <submittedName>
        <fullName evidence="8">Ligand of numb-protein X 1</fullName>
    </submittedName>
</protein>
<dbReference type="KEGG" id="cmk:103178162"/>
<dbReference type="SUPFAM" id="SSF57850">
    <property type="entry name" value="RING/U-box"/>
    <property type="match status" value="1"/>
</dbReference>
<dbReference type="RefSeq" id="XP_042197845.1">
    <property type="nucleotide sequence ID" value="XM_042341911.1"/>
</dbReference>
<dbReference type="RefSeq" id="XP_007890935.1">
    <property type="nucleotide sequence ID" value="XM_007892744.2"/>
</dbReference>
<dbReference type="GO" id="GO:0008270">
    <property type="term" value="F:zinc ion binding"/>
    <property type="evidence" value="ECO:0007669"/>
    <property type="project" value="UniProtKB-KW"/>
</dbReference>
<dbReference type="PROSITE" id="PS50106">
    <property type="entry name" value="PDZ"/>
    <property type="match status" value="4"/>
</dbReference>
<evidence type="ECO:0000256" key="2">
    <source>
        <dbReference type="ARBA" id="ARBA00022771"/>
    </source>
</evidence>
<reference evidence="8" key="4">
    <citation type="submission" date="2025-08" db="UniProtKB">
        <authorList>
            <consortium name="Ensembl"/>
        </authorList>
    </citation>
    <scope>IDENTIFICATION</scope>
</reference>
<dbReference type="PROSITE" id="PS50089">
    <property type="entry name" value="ZF_RING_2"/>
    <property type="match status" value="1"/>
</dbReference>
<dbReference type="GO" id="GO:0005737">
    <property type="term" value="C:cytoplasm"/>
    <property type="evidence" value="ECO:0007669"/>
    <property type="project" value="TreeGrafter"/>
</dbReference>
<dbReference type="GO" id="GO:0004842">
    <property type="term" value="F:ubiquitin-protein transferase activity"/>
    <property type="evidence" value="ECO:0007669"/>
    <property type="project" value="TreeGrafter"/>
</dbReference>
<reference evidence="9" key="3">
    <citation type="journal article" date="2014" name="Nature">
        <title>Elephant shark genome provides unique insights into gnathostome evolution.</title>
        <authorList>
            <consortium name="International Elephant Shark Genome Sequencing Consortium"/>
            <person name="Venkatesh B."/>
            <person name="Lee A.P."/>
            <person name="Ravi V."/>
            <person name="Maurya A.K."/>
            <person name="Lian M.M."/>
            <person name="Swann J.B."/>
            <person name="Ohta Y."/>
            <person name="Flajnik M.F."/>
            <person name="Sutoh Y."/>
            <person name="Kasahara M."/>
            <person name="Hoon S."/>
            <person name="Gangu V."/>
            <person name="Roy S.W."/>
            <person name="Irimia M."/>
            <person name="Korzh V."/>
            <person name="Kondrychyn I."/>
            <person name="Lim Z.W."/>
            <person name="Tay B.H."/>
            <person name="Tohari S."/>
            <person name="Kong K.W."/>
            <person name="Ho S."/>
            <person name="Lorente-Galdos B."/>
            <person name="Quilez J."/>
            <person name="Marques-Bonet T."/>
            <person name="Raney B.J."/>
            <person name="Ingham P.W."/>
            <person name="Tay A."/>
            <person name="Hillier L.W."/>
            <person name="Minx P."/>
            <person name="Boehm T."/>
            <person name="Wilson R.K."/>
            <person name="Brenner S."/>
            <person name="Warren W.C."/>
        </authorList>
    </citation>
    <scope>NUCLEOTIDE SEQUENCE [LARGE SCALE GENOMIC DNA]</scope>
</reference>
<dbReference type="CDD" id="cd06678">
    <property type="entry name" value="PDZ2_LNX1_2-like"/>
    <property type="match status" value="1"/>
</dbReference>
<feature type="domain" description="PDZ" evidence="7">
    <location>
        <begin position="285"/>
        <end position="370"/>
    </location>
</feature>
<feature type="region of interest" description="Disordered" evidence="5">
    <location>
        <begin position="470"/>
        <end position="504"/>
    </location>
</feature>
<gene>
    <name evidence="8" type="primary">lnx1</name>
</gene>
<evidence type="ECO:0000259" key="6">
    <source>
        <dbReference type="PROSITE" id="PS50089"/>
    </source>
</evidence>
<dbReference type="CTD" id="84708"/>
<dbReference type="InterPro" id="IPR036034">
    <property type="entry name" value="PDZ_sf"/>
</dbReference>
<reference evidence="8" key="5">
    <citation type="submission" date="2025-09" db="UniProtKB">
        <authorList>
            <consortium name="Ensembl"/>
        </authorList>
    </citation>
    <scope>IDENTIFICATION</scope>
</reference>
<evidence type="ECO:0000256" key="3">
    <source>
        <dbReference type="ARBA" id="ARBA00022833"/>
    </source>
</evidence>
<dbReference type="InterPro" id="IPR018957">
    <property type="entry name" value="Znf_C3HC4_RING-type"/>
</dbReference>
<dbReference type="Gene3D" id="3.30.40.10">
    <property type="entry name" value="Zinc/RING finger domain, C3HC4 (zinc finger)"/>
    <property type="match status" value="1"/>
</dbReference>
<dbReference type="OMA" id="NHNMAPA"/>